<gene>
    <name evidence="4" type="ORF">DK389_17385</name>
</gene>
<feature type="compositionally biased region" description="Low complexity" evidence="1">
    <location>
        <begin position="92"/>
        <end position="103"/>
    </location>
</feature>
<keyword evidence="3" id="KW-0732">Signal</keyword>
<dbReference type="AlphaFoldDB" id="A0A2U8WEJ4"/>
<evidence type="ECO:0000256" key="2">
    <source>
        <dbReference type="SAM" id="Phobius"/>
    </source>
</evidence>
<feature type="compositionally biased region" description="Polar residues" evidence="1">
    <location>
        <begin position="108"/>
        <end position="117"/>
    </location>
</feature>
<sequence>MKAVCFSLMLVAAAAAPQLALAGSSTTIGVGSGAVAGAIVGGPIGAVAGAVIGGVVGSSSERAGGRRYRRVRAYRRSRAEAAPVRRYVQRGAEPAASSASQPSLTPRAPTQTGSVSGSGWKDPR</sequence>
<evidence type="ECO:0000313" key="5">
    <source>
        <dbReference type="Proteomes" id="UP000245926"/>
    </source>
</evidence>
<evidence type="ECO:0000256" key="1">
    <source>
        <dbReference type="SAM" id="MobiDB-lite"/>
    </source>
</evidence>
<feature type="region of interest" description="Disordered" evidence="1">
    <location>
        <begin position="80"/>
        <end position="124"/>
    </location>
</feature>
<proteinExistence type="predicted"/>
<dbReference type="Proteomes" id="UP000245926">
    <property type="component" value="Chromosome"/>
</dbReference>
<accession>A0A2U8WEJ4</accession>
<evidence type="ECO:0008006" key="6">
    <source>
        <dbReference type="Google" id="ProtNLM"/>
    </source>
</evidence>
<feature type="signal peptide" evidence="3">
    <location>
        <begin position="1"/>
        <end position="22"/>
    </location>
</feature>
<organism evidence="4 5">
    <name type="scientific">Methylobacterium durans</name>
    <dbReference type="NCBI Taxonomy" id="2202825"/>
    <lineage>
        <taxon>Bacteria</taxon>
        <taxon>Pseudomonadati</taxon>
        <taxon>Pseudomonadota</taxon>
        <taxon>Alphaproteobacteria</taxon>
        <taxon>Hyphomicrobiales</taxon>
        <taxon>Methylobacteriaceae</taxon>
        <taxon>Methylobacterium</taxon>
    </lineage>
</organism>
<keyword evidence="2" id="KW-0472">Membrane</keyword>
<protein>
    <recommendedName>
        <fullName evidence="6">Glycine zipper domain-containing protein</fullName>
    </recommendedName>
</protein>
<feature type="chain" id="PRO_5016124470" description="Glycine zipper domain-containing protein" evidence="3">
    <location>
        <begin position="23"/>
        <end position="124"/>
    </location>
</feature>
<name>A0A2U8WEJ4_9HYPH</name>
<keyword evidence="2" id="KW-0812">Transmembrane</keyword>
<evidence type="ECO:0000256" key="3">
    <source>
        <dbReference type="SAM" id="SignalP"/>
    </source>
</evidence>
<dbReference type="EMBL" id="CP029550">
    <property type="protein sequence ID" value="AWN44615.1"/>
    <property type="molecule type" value="Genomic_DNA"/>
</dbReference>
<evidence type="ECO:0000313" key="4">
    <source>
        <dbReference type="EMBL" id="AWN44615.1"/>
    </source>
</evidence>
<keyword evidence="5" id="KW-1185">Reference proteome</keyword>
<dbReference type="KEGG" id="mets:DK389_17385"/>
<reference evidence="5" key="1">
    <citation type="submission" date="2018-05" db="EMBL/GenBank/DDBJ databases">
        <title>Complete Genome Sequence of Methylobacterium sp. 17SD2-17.</title>
        <authorList>
            <person name="Srinivasan S."/>
        </authorList>
    </citation>
    <scope>NUCLEOTIDE SEQUENCE [LARGE SCALE GENOMIC DNA]</scope>
    <source>
        <strain evidence="5">17SD2-17</strain>
    </source>
</reference>
<keyword evidence="2" id="KW-1133">Transmembrane helix</keyword>
<feature type="transmembrane region" description="Helical" evidence="2">
    <location>
        <begin position="32"/>
        <end position="57"/>
    </location>
</feature>